<dbReference type="InterPro" id="IPR036515">
    <property type="entry name" value="Transposase_17_sf"/>
</dbReference>
<evidence type="ECO:0000313" key="3">
    <source>
        <dbReference type="Proteomes" id="UP000095342"/>
    </source>
</evidence>
<dbReference type="SUPFAM" id="SSF143422">
    <property type="entry name" value="Transposase IS200-like"/>
    <property type="match status" value="1"/>
</dbReference>
<organism evidence="2 3">
    <name type="scientific">Acidihalobacter aeolianus</name>
    <dbReference type="NCBI Taxonomy" id="2792603"/>
    <lineage>
        <taxon>Bacteria</taxon>
        <taxon>Pseudomonadati</taxon>
        <taxon>Pseudomonadota</taxon>
        <taxon>Gammaproteobacteria</taxon>
        <taxon>Chromatiales</taxon>
        <taxon>Ectothiorhodospiraceae</taxon>
        <taxon>Acidihalobacter</taxon>
    </lineage>
</organism>
<dbReference type="PANTHER" id="PTHR36966">
    <property type="entry name" value="REP-ASSOCIATED TYROSINE TRANSPOSASE"/>
    <property type="match status" value="1"/>
</dbReference>
<dbReference type="NCBIfam" id="NF047646">
    <property type="entry name" value="REP_Tyr_transpos"/>
    <property type="match status" value="1"/>
</dbReference>
<dbReference type="KEGG" id="aaeo:BJI67_09370"/>
<dbReference type="InterPro" id="IPR052715">
    <property type="entry name" value="RAYT_transposase"/>
</dbReference>
<sequence length="178" mass="21057">MRYRRALIPGGTYFFTVNLASRRETLLVDHVDVLREAVRGVRWAHPFEIVAWVVLPEHMHAIWTLPPEDPDYSMRWNRIKGEFSRRLPRCDPGLTPSRVNKRERGIWQRRFWEHLIRDEDDFARHVDYIHFNPVKHGHANTAADWPYSSFHRFVQQGLLHEDWGGGGDPDGHYGEPAR</sequence>
<dbReference type="SMART" id="SM01321">
    <property type="entry name" value="Y1_Tnp"/>
    <property type="match status" value="1"/>
</dbReference>
<accession>A0A1D8K8H6</accession>
<dbReference type="InterPro" id="IPR002686">
    <property type="entry name" value="Transposase_17"/>
</dbReference>
<dbReference type="AlphaFoldDB" id="A0A1D8K8H6"/>
<evidence type="ECO:0000313" key="2">
    <source>
        <dbReference type="EMBL" id="AOV17245.1"/>
    </source>
</evidence>
<reference evidence="2 3" key="1">
    <citation type="submission" date="2016-09" db="EMBL/GenBank/DDBJ databases">
        <title>Acidihalobacter prosperus V6 (DSM14174).</title>
        <authorList>
            <person name="Khaleque H.N."/>
            <person name="Ramsay J.P."/>
            <person name="Murphy R.J.T."/>
            <person name="Kaksonen A.H."/>
            <person name="Boxall N.J."/>
            <person name="Watkin E.L.J."/>
        </authorList>
    </citation>
    <scope>NUCLEOTIDE SEQUENCE [LARGE SCALE GENOMIC DNA]</scope>
    <source>
        <strain evidence="2 3">V6</strain>
    </source>
</reference>
<dbReference type="PANTHER" id="PTHR36966:SF1">
    <property type="entry name" value="REP-ASSOCIATED TYROSINE TRANSPOSASE"/>
    <property type="match status" value="1"/>
</dbReference>
<proteinExistence type="predicted"/>
<keyword evidence="3" id="KW-1185">Reference proteome</keyword>
<dbReference type="EMBL" id="CP017448">
    <property type="protein sequence ID" value="AOV17245.1"/>
    <property type="molecule type" value="Genomic_DNA"/>
</dbReference>
<name>A0A1D8K8H6_9GAMM</name>
<dbReference type="GO" id="GO:0004803">
    <property type="term" value="F:transposase activity"/>
    <property type="evidence" value="ECO:0007669"/>
    <property type="project" value="InterPro"/>
</dbReference>
<gene>
    <name evidence="2" type="ORF">BJI67_09370</name>
</gene>
<dbReference type="Gene3D" id="3.30.70.1290">
    <property type="entry name" value="Transposase IS200-like"/>
    <property type="match status" value="1"/>
</dbReference>
<dbReference type="GO" id="GO:0006313">
    <property type="term" value="P:DNA transposition"/>
    <property type="evidence" value="ECO:0007669"/>
    <property type="project" value="InterPro"/>
</dbReference>
<feature type="domain" description="Transposase IS200-like" evidence="1">
    <location>
        <begin position="8"/>
        <end position="132"/>
    </location>
</feature>
<dbReference type="GO" id="GO:0043565">
    <property type="term" value="F:sequence-specific DNA binding"/>
    <property type="evidence" value="ECO:0007669"/>
    <property type="project" value="TreeGrafter"/>
</dbReference>
<dbReference type="Proteomes" id="UP000095342">
    <property type="component" value="Chromosome"/>
</dbReference>
<evidence type="ECO:0000259" key="1">
    <source>
        <dbReference type="SMART" id="SM01321"/>
    </source>
</evidence>
<dbReference type="RefSeq" id="WP_070072813.1">
    <property type="nucleotide sequence ID" value="NZ_CP017448.1"/>
</dbReference>
<protein>
    <submittedName>
        <fullName evidence="2">Transposase</fullName>
    </submittedName>
</protein>